<organism evidence="3 4">
    <name type="scientific">Dunaliella salina</name>
    <name type="common">Green alga</name>
    <name type="synonym">Protococcus salinus</name>
    <dbReference type="NCBI Taxonomy" id="3046"/>
    <lineage>
        <taxon>Eukaryota</taxon>
        <taxon>Viridiplantae</taxon>
        <taxon>Chlorophyta</taxon>
        <taxon>core chlorophytes</taxon>
        <taxon>Chlorophyceae</taxon>
        <taxon>CS clade</taxon>
        <taxon>Chlamydomonadales</taxon>
        <taxon>Dunaliellaceae</taxon>
        <taxon>Dunaliella</taxon>
    </lineage>
</organism>
<accession>A0ABQ7H8S9</accession>
<dbReference type="InterPro" id="IPR001932">
    <property type="entry name" value="PPM-type_phosphatase-like_dom"/>
</dbReference>
<dbReference type="PROSITE" id="PS51746">
    <property type="entry name" value="PPM_2"/>
    <property type="match status" value="1"/>
</dbReference>
<dbReference type="SUPFAM" id="SSF81606">
    <property type="entry name" value="PP2C-like"/>
    <property type="match status" value="1"/>
</dbReference>
<dbReference type="Gene3D" id="3.60.40.10">
    <property type="entry name" value="PPM-type phosphatase domain"/>
    <property type="match status" value="2"/>
</dbReference>
<sequence length="339" mass="37616">MDNLFRRHSHTPGSNVGDNSDEGKKHGQPKFARSSLPESSAETLHSLTQSRSHTRRPDIGQASLAGNRYGCTNQDYCVIQELYASGEIPLGGRQCYIISIQDGHGILGDKSAVHAGKALARHIFSGLLRNKHLVRMEQQDVFNELEAAFRKANKAANSVYDHPPRTVNYVSPGGKMATYELTTHEDGMQVYREQGKRVEKMLESVLGYKDELQQFRGETVTVRHNGKNITEAARIRSDHADMTRLLEDGYIQAAAGPWAGYELSVTRALGHKNMEAYGVVAKPHVSMLKLEQKHTCLVLASDGVWDVMQPDEALVQHAVQLGLSTQQHQDNTSAIVVFF</sequence>
<gene>
    <name evidence="3" type="ORF">DUNSADRAFT_65</name>
</gene>
<dbReference type="PANTHER" id="PTHR47992">
    <property type="entry name" value="PROTEIN PHOSPHATASE"/>
    <property type="match status" value="1"/>
</dbReference>
<dbReference type="InterPro" id="IPR015655">
    <property type="entry name" value="PP2C"/>
</dbReference>
<feature type="compositionally biased region" description="Basic residues" evidence="1">
    <location>
        <begin position="1"/>
        <end position="10"/>
    </location>
</feature>
<protein>
    <submittedName>
        <fullName evidence="3">Phosphatase 2C-like domain-containing protein</fullName>
    </submittedName>
</protein>
<reference evidence="3" key="1">
    <citation type="submission" date="2017-08" db="EMBL/GenBank/DDBJ databases">
        <authorList>
            <person name="Polle J.E."/>
            <person name="Barry K."/>
            <person name="Cushman J."/>
            <person name="Schmutz J."/>
            <person name="Tran D."/>
            <person name="Hathwaick L.T."/>
            <person name="Yim W.C."/>
            <person name="Jenkins J."/>
            <person name="Mckie-Krisberg Z.M."/>
            <person name="Prochnik S."/>
            <person name="Lindquist E."/>
            <person name="Dockter R.B."/>
            <person name="Adam C."/>
            <person name="Molina H."/>
            <person name="Bunkerborg J."/>
            <person name="Jin E."/>
            <person name="Buchheim M."/>
            <person name="Magnuson J."/>
        </authorList>
    </citation>
    <scope>NUCLEOTIDE SEQUENCE</scope>
    <source>
        <strain evidence="3">CCAP 19/18</strain>
    </source>
</reference>
<dbReference type="Proteomes" id="UP000815325">
    <property type="component" value="Unassembled WGS sequence"/>
</dbReference>
<dbReference type="Pfam" id="PF00481">
    <property type="entry name" value="PP2C"/>
    <property type="match status" value="1"/>
</dbReference>
<proteinExistence type="predicted"/>
<dbReference type="CDD" id="cd00143">
    <property type="entry name" value="PP2Cc"/>
    <property type="match status" value="1"/>
</dbReference>
<dbReference type="EMBL" id="MU069445">
    <property type="protein sequence ID" value="KAF5843263.1"/>
    <property type="molecule type" value="Genomic_DNA"/>
</dbReference>
<dbReference type="SMART" id="SM00332">
    <property type="entry name" value="PP2Cc"/>
    <property type="match status" value="1"/>
</dbReference>
<feature type="compositionally biased region" description="Polar residues" evidence="1">
    <location>
        <begin position="36"/>
        <end position="51"/>
    </location>
</feature>
<evidence type="ECO:0000313" key="3">
    <source>
        <dbReference type="EMBL" id="KAF5843263.1"/>
    </source>
</evidence>
<feature type="region of interest" description="Disordered" evidence="1">
    <location>
        <begin position="1"/>
        <end position="64"/>
    </location>
</feature>
<evidence type="ECO:0000313" key="4">
    <source>
        <dbReference type="Proteomes" id="UP000815325"/>
    </source>
</evidence>
<comment type="caution">
    <text evidence="3">The sequence shown here is derived from an EMBL/GenBank/DDBJ whole genome shotgun (WGS) entry which is preliminary data.</text>
</comment>
<feature type="domain" description="PPM-type phosphatase" evidence="2">
    <location>
        <begin position="58"/>
        <end position="339"/>
    </location>
</feature>
<dbReference type="InterPro" id="IPR036457">
    <property type="entry name" value="PPM-type-like_dom_sf"/>
</dbReference>
<keyword evidence="4" id="KW-1185">Reference proteome</keyword>
<name>A0ABQ7H8S9_DUNSA</name>
<evidence type="ECO:0000256" key="1">
    <source>
        <dbReference type="SAM" id="MobiDB-lite"/>
    </source>
</evidence>
<evidence type="ECO:0000259" key="2">
    <source>
        <dbReference type="PROSITE" id="PS51746"/>
    </source>
</evidence>